<proteinExistence type="predicted"/>
<organism evidence="5 6">
    <name type="scientific">Adineta steineri</name>
    <dbReference type="NCBI Taxonomy" id="433720"/>
    <lineage>
        <taxon>Eukaryota</taxon>
        <taxon>Metazoa</taxon>
        <taxon>Spiralia</taxon>
        <taxon>Gnathifera</taxon>
        <taxon>Rotifera</taxon>
        <taxon>Eurotatoria</taxon>
        <taxon>Bdelloidea</taxon>
        <taxon>Adinetida</taxon>
        <taxon>Adinetidae</taxon>
        <taxon>Adineta</taxon>
    </lineage>
</organism>
<reference evidence="5" key="1">
    <citation type="submission" date="2021-02" db="EMBL/GenBank/DDBJ databases">
        <authorList>
            <person name="Nowell W R."/>
        </authorList>
    </citation>
    <scope>NUCLEOTIDE SEQUENCE</scope>
</reference>
<evidence type="ECO:0000313" key="5">
    <source>
        <dbReference type="EMBL" id="CAF1588243.1"/>
    </source>
</evidence>
<keyword evidence="6" id="KW-1185">Reference proteome</keyword>
<dbReference type="Proteomes" id="UP000663832">
    <property type="component" value="Unassembled WGS sequence"/>
</dbReference>
<dbReference type="InterPro" id="IPR019734">
    <property type="entry name" value="TPR_rpt"/>
</dbReference>
<dbReference type="PROSITE" id="PS50005">
    <property type="entry name" value="TPR"/>
    <property type="match status" value="3"/>
</dbReference>
<evidence type="ECO:0000256" key="1">
    <source>
        <dbReference type="ARBA" id="ARBA00022737"/>
    </source>
</evidence>
<evidence type="ECO:0000256" key="2">
    <source>
        <dbReference type="ARBA" id="ARBA00022803"/>
    </source>
</evidence>
<dbReference type="Pfam" id="PF13181">
    <property type="entry name" value="TPR_8"/>
    <property type="match status" value="2"/>
</dbReference>
<dbReference type="PANTHER" id="PTHR45641:SF19">
    <property type="entry name" value="NEPHROCYSTIN-3"/>
    <property type="match status" value="1"/>
</dbReference>
<dbReference type="SUPFAM" id="SSF56399">
    <property type="entry name" value="ADP-ribosylation"/>
    <property type="match status" value="1"/>
</dbReference>
<dbReference type="SUPFAM" id="SSF48452">
    <property type="entry name" value="TPR-like"/>
    <property type="match status" value="4"/>
</dbReference>
<name>A0A815ZVB2_9BILA</name>
<dbReference type="PANTHER" id="PTHR45641">
    <property type="entry name" value="TETRATRICOPEPTIDE REPEAT PROTEIN (AFU_ORTHOLOGUE AFUA_6G03870)"/>
    <property type="match status" value="1"/>
</dbReference>
<dbReference type="SMART" id="SM00028">
    <property type="entry name" value="TPR"/>
    <property type="match status" value="13"/>
</dbReference>
<dbReference type="Gene3D" id="3.90.176.10">
    <property type="entry name" value="Toxin ADP-ribosyltransferase, Chain A, domain 1"/>
    <property type="match status" value="1"/>
</dbReference>
<sequence>MNGDEQQTDFENEENITIICFDPNNEFNDHIEDLKQQINDSVIFYSELELYINFIKSIVNKTIFLIISPSSISQINNFNPIKSIFLFDVSNNSSECLSFEDSKIIGIFDKFDLLLTAITKQINLIETKMCQCCFFDEIQYENKDLSKQSNSFLWHQLFPDVLLHLSSDQQFENVDQSILQQFPWINDYEPKEAVRLFIKYPSLREFINKALKNEDIKQLYMLRYFLSDLIQNLQFGKENRIVYRRMFISCSEFNQIQEHNGKLIMMKEFLTANTDRSSCYASSTKQISVLFEIELNKNSMFADLELSNQETILFNLNSTFRIDNIQQQNDQLWTIKLISVNDGQIIKQKYIDDTRRQFEDLSISIIFGKLICDMSQWNQSQVYFEYLLNNYSHTEDLAWIEHGLGQAHHWKGEWNESRIYYDRSYERMMKNEPARIKDSAVILSDIGKILYLRGQMEESFNFYQKALAIQMKYYSPYHPHIAISLYNIGLILRVRQKEDEALVFFQQALLIQEKYYDSFHVDMGRSLTRIALCLTKEERYDEALIYYQRVLAIYEKYYPLGHVSIALTLSWMSDIYYHQEKYNQSFTLIQQAMIMQKGFYPNGHTDIAMSLLNMGNFEYYRKNHSKSLKMYDQGLLMFRKLNLSNHILAVTLLDNIGKIYIDKKNDCDKALDYYQQALNILEKYYPSYLARIAVILNDMAYVFFRQRKLDKALDFYHRSTNLLKEYYSSNHVETISFLRNYDNILENDEFIKHHEQILISRKENGTTRGNTCIGSSFNRISHICLRQNQFSEAFDFAQQSITFTEKSNPTDYRRIADNLSNISEALMYQNKFDEAFDFEQKALNILKIHYPTKIIKIIESLNQMGDLQRKQGKNNEAYDFFQEALTIYEKNSPHVKADIPFTLMSLGRMKYKERNFDESLNYYYQAANVLKEVSCTKYRRITDSLYWVGRNYYKKQSYDRAIEFYEQCLRIDEANSVPGQLTTVEFLRSLSDIKRIQLQYESSLVYELNCLLIREKVLPPNHQDIGKSLNNIGLCYKHLNQGKLALDYYKRALFVYEQCPLATNDRWTIELKIAELSI</sequence>
<feature type="repeat" description="TPR" evidence="3">
    <location>
        <begin position="440"/>
        <end position="473"/>
    </location>
</feature>
<dbReference type="Pfam" id="PF13374">
    <property type="entry name" value="TPR_10"/>
    <property type="match status" value="1"/>
</dbReference>
<protein>
    <submittedName>
        <fullName evidence="5">Uncharacterized protein</fullName>
    </submittedName>
</protein>
<keyword evidence="2 3" id="KW-0802">TPR repeat</keyword>
<dbReference type="EMBL" id="CAJNOI010000677">
    <property type="protein sequence ID" value="CAF1328212.1"/>
    <property type="molecule type" value="Genomic_DNA"/>
</dbReference>
<feature type="repeat" description="TPR" evidence="3">
    <location>
        <begin position="858"/>
        <end position="891"/>
    </location>
</feature>
<evidence type="ECO:0000313" key="4">
    <source>
        <dbReference type="EMBL" id="CAF1328212.1"/>
    </source>
</evidence>
<dbReference type="Proteomes" id="UP000663877">
    <property type="component" value="Unassembled WGS sequence"/>
</dbReference>
<comment type="caution">
    <text evidence="5">The sequence shown here is derived from an EMBL/GenBank/DDBJ whole genome shotgun (WGS) entry which is preliminary data.</text>
</comment>
<dbReference type="InterPro" id="IPR011990">
    <property type="entry name" value="TPR-like_helical_dom_sf"/>
</dbReference>
<accession>A0A815ZVB2</accession>
<dbReference type="OrthoDB" id="1658288at2759"/>
<evidence type="ECO:0000256" key="3">
    <source>
        <dbReference type="PROSITE-ProRule" id="PRU00339"/>
    </source>
</evidence>
<feature type="repeat" description="TPR" evidence="3">
    <location>
        <begin position="942"/>
        <end position="975"/>
    </location>
</feature>
<evidence type="ECO:0000313" key="6">
    <source>
        <dbReference type="Proteomes" id="UP000663832"/>
    </source>
</evidence>
<dbReference type="Gene3D" id="1.25.40.10">
    <property type="entry name" value="Tetratricopeptide repeat domain"/>
    <property type="match status" value="4"/>
</dbReference>
<gene>
    <name evidence="4" type="ORF">BJG266_LOCUS33733</name>
    <name evidence="5" type="ORF">QVE165_LOCUS50913</name>
</gene>
<keyword evidence="1" id="KW-0677">Repeat</keyword>
<dbReference type="EMBL" id="CAJNOM010001046">
    <property type="protein sequence ID" value="CAF1588243.1"/>
    <property type="molecule type" value="Genomic_DNA"/>
</dbReference>
<dbReference type="Pfam" id="PF13424">
    <property type="entry name" value="TPR_12"/>
    <property type="match status" value="2"/>
</dbReference>
<dbReference type="AlphaFoldDB" id="A0A815ZVB2"/>